<accession>A0ABU0G7E1</accession>
<comment type="caution">
    <text evidence="1">The sequence shown here is derived from an EMBL/GenBank/DDBJ whole genome shotgun (WGS) entry which is preliminary data.</text>
</comment>
<dbReference type="Proteomes" id="UP001238496">
    <property type="component" value="Unassembled WGS sequence"/>
</dbReference>
<dbReference type="SUPFAM" id="SSF69318">
    <property type="entry name" value="Integrin alpha N-terminal domain"/>
    <property type="match status" value="1"/>
</dbReference>
<keyword evidence="2" id="KW-1185">Reference proteome</keyword>
<dbReference type="EMBL" id="JAUSUW010000005">
    <property type="protein sequence ID" value="MDQ0421242.1"/>
    <property type="molecule type" value="Genomic_DNA"/>
</dbReference>
<reference evidence="1 2" key="1">
    <citation type="submission" date="2023-07" db="EMBL/GenBank/DDBJ databases">
        <title>Genomic Encyclopedia of Type Strains, Phase IV (KMG-IV): sequencing the most valuable type-strain genomes for metagenomic binning, comparative biology and taxonomic classification.</title>
        <authorList>
            <person name="Goeker M."/>
        </authorList>
    </citation>
    <scope>NUCLEOTIDE SEQUENCE [LARGE SCALE GENOMIC DNA]</scope>
    <source>
        <strain evidence="1 2">DSM 1111</strain>
    </source>
</reference>
<organism evidence="1 2">
    <name type="scientific">Peteryoungia aggregata LMG 23059</name>
    <dbReference type="NCBI Taxonomy" id="1368425"/>
    <lineage>
        <taxon>Bacteria</taxon>
        <taxon>Pseudomonadati</taxon>
        <taxon>Pseudomonadota</taxon>
        <taxon>Alphaproteobacteria</taxon>
        <taxon>Hyphomicrobiales</taxon>
        <taxon>Rhizobiaceae</taxon>
        <taxon>Peteryoungia</taxon>
    </lineage>
</organism>
<sequence>MDALRHSDAIRRFRRLAVMHQGDATVWKTGLLISLALTTIANAASAQDMSKLPDGEITRSGRYSAWLVGPTNIYAHGALGDAIEAGGFVIEQNGSRLLFRLPADQVFEDRRVRLADVDGDGSPEALIVRADLTRGASLVLYKIKEDSIELMAESEPIGQRNRWLNPVGIADFSGSGELLAAAVVTPHLSGSLRFYRIEGKRLVNLGGIDGVTNHINGSRDLDLSHVADLDGDGSMEIVLPSLDRTRLVAVSVRQGHAKIEMEWQVPSPIQRMSPASDGTVELELANGQRPIVELQK</sequence>
<dbReference type="RefSeq" id="WP_307372747.1">
    <property type="nucleotide sequence ID" value="NZ_JAUSUW010000005.1"/>
</dbReference>
<proteinExistence type="predicted"/>
<evidence type="ECO:0000313" key="1">
    <source>
        <dbReference type="EMBL" id="MDQ0421242.1"/>
    </source>
</evidence>
<evidence type="ECO:0008006" key="3">
    <source>
        <dbReference type="Google" id="ProtNLM"/>
    </source>
</evidence>
<evidence type="ECO:0000313" key="2">
    <source>
        <dbReference type="Proteomes" id="UP001238496"/>
    </source>
</evidence>
<name>A0ABU0G7E1_9HYPH</name>
<gene>
    <name evidence="1" type="ORF">J2045_002269</name>
</gene>
<dbReference type="InterPro" id="IPR028994">
    <property type="entry name" value="Integrin_alpha_N"/>
</dbReference>
<protein>
    <recommendedName>
        <fullName evidence="3">VCBS repeat-containing protein</fullName>
    </recommendedName>
</protein>